<keyword evidence="4" id="KW-1185">Reference proteome</keyword>
<reference evidence="3" key="3">
    <citation type="submission" date="2018-08" db="UniProtKB">
        <authorList>
            <consortium name="EnsemblPlants"/>
        </authorList>
    </citation>
    <scope>IDENTIFICATION</scope>
    <source>
        <strain evidence="3">cv. Bd21</strain>
    </source>
</reference>
<sequence length="190" mass="20749">MPPVCQILQTNGYQALDLYKFFRQTVLNSVQWWQNRPDFEQIRGQLLSRTKLPNMAVALSSLLAEETRLRSLASSSVALPHVLASSVVPQLGVAAAPSFSEIICSHCKRPGHRVQRCFKLRPELLAELRARRGASQGGAPRRATNVPSASAASVMTVQPEMSHQLSDGSAASTPALGSSNPSTRWYWPSP</sequence>
<organism evidence="2">
    <name type="scientific">Brachypodium distachyon</name>
    <name type="common">Purple false brome</name>
    <name type="synonym">Trachynia distachya</name>
    <dbReference type="NCBI Taxonomy" id="15368"/>
    <lineage>
        <taxon>Eukaryota</taxon>
        <taxon>Viridiplantae</taxon>
        <taxon>Streptophyta</taxon>
        <taxon>Embryophyta</taxon>
        <taxon>Tracheophyta</taxon>
        <taxon>Spermatophyta</taxon>
        <taxon>Magnoliopsida</taxon>
        <taxon>Liliopsida</taxon>
        <taxon>Poales</taxon>
        <taxon>Poaceae</taxon>
        <taxon>BOP clade</taxon>
        <taxon>Pooideae</taxon>
        <taxon>Stipodae</taxon>
        <taxon>Brachypodieae</taxon>
        <taxon>Brachypodium</taxon>
    </lineage>
</organism>
<gene>
    <name evidence="2" type="ORF">BRADI_1g02480v3</name>
</gene>
<accession>I1GL48</accession>
<dbReference type="Gramene" id="KQK12255">
    <property type="protein sequence ID" value="KQK12255"/>
    <property type="gene ID" value="BRADI_1g02480v3"/>
</dbReference>
<dbReference type="eggNOG" id="KOG0017">
    <property type="taxonomic scope" value="Eukaryota"/>
</dbReference>
<reference evidence="2 3" key="1">
    <citation type="journal article" date="2010" name="Nature">
        <title>Genome sequencing and analysis of the model grass Brachypodium distachyon.</title>
        <authorList>
            <consortium name="International Brachypodium Initiative"/>
        </authorList>
    </citation>
    <scope>NUCLEOTIDE SEQUENCE [LARGE SCALE GENOMIC DNA]</scope>
    <source>
        <strain evidence="2 3">Bd21</strain>
    </source>
</reference>
<feature type="compositionally biased region" description="Polar residues" evidence="1">
    <location>
        <begin position="145"/>
        <end position="183"/>
    </location>
</feature>
<evidence type="ECO:0008006" key="5">
    <source>
        <dbReference type="Google" id="ProtNLM"/>
    </source>
</evidence>
<dbReference type="PANTHER" id="PTHR34222">
    <property type="entry name" value="GAG_PRE-INTEGRS DOMAIN-CONTAINING PROTEIN"/>
    <property type="match status" value="1"/>
</dbReference>
<dbReference type="InParanoid" id="I1GL48"/>
<dbReference type="EMBL" id="CM000880">
    <property type="protein sequence ID" value="KQK12255.1"/>
    <property type="molecule type" value="Genomic_DNA"/>
</dbReference>
<proteinExistence type="predicted"/>
<dbReference type="HOGENOM" id="CLU_1598816_0_0_1"/>
<evidence type="ECO:0000313" key="2">
    <source>
        <dbReference type="EMBL" id="KQK12255.1"/>
    </source>
</evidence>
<dbReference type="Proteomes" id="UP000008810">
    <property type="component" value="Chromosome 1"/>
</dbReference>
<reference evidence="2" key="2">
    <citation type="submission" date="2017-06" db="EMBL/GenBank/DDBJ databases">
        <title>WGS assembly of Brachypodium distachyon.</title>
        <authorList>
            <consortium name="The International Brachypodium Initiative"/>
            <person name="Lucas S."/>
            <person name="Harmon-Smith M."/>
            <person name="Lail K."/>
            <person name="Tice H."/>
            <person name="Grimwood J."/>
            <person name="Bruce D."/>
            <person name="Barry K."/>
            <person name="Shu S."/>
            <person name="Lindquist E."/>
            <person name="Wang M."/>
            <person name="Pitluck S."/>
            <person name="Vogel J.P."/>
            <person name="Garvin D.F."/>
            <person name="Mockler T.C."/>
            <person name="Schmutz J."/>
            <person name="Rokhsar D."/>
            <person name="Bevan M.W."/>
        </authorList>
    </citation>
    <scope>NUCLEOTIDE SEQUENCE</scope>
    <source>
        <strain evidence="2">Bd21</strain>
    </source>
</reference>
<dbReference type="AlphaFoldDB" id="I1GL48"/>
<dbReference type="OrthoDB" id="682732at2759"/>
<protein>
    <recommendedName>
        <fullName evidence="5">CCHC-type domain-containing protein</fullName>
    </recommendedName>
</protein>
<evidence type="ECO:0000313" key="4">
    <source>
        <dbReference type="Proteomes" id="UP000008810"/>
    </source>
</evidence>
<evidence type="ECO:0000256" key="1">
    <source>
        <dbReference type="SAM" id="MobiDB-lite"/>
    </source>
</evidence>
<dbReference type="EnsemblPlants" id="KQK12255">
    <property type="protein sequence ID" value="KQK12255"/>
    <property type="gene ID" value="BRADI_1g02480v3"/>
</dbReference>
<name>I1GL48_BRADI</name>
<feature type="region of interest" description="Disordered" evidence="1">
    <location>
        <begin position="131"/>
        <end position="190"/>
    </location>
</feature>
<dbReference type="PANTHER" id="PTHR34222:SF100">
    <property type="entry name" value="CCHC-TYPE DOMAIN-CONTAINING PROTEIN"/>
    <property type="match status" value="1"/>
</dbReference>
<evidence type="ECO:0000313" key="3">
    <source>
        <dbReference type="EnsemblPlants" id="KQK12255"/>
    </source>
</evidence>